<accession>A0A5E7IT75</accession>
<dbReference type="Proteomes" id="UP000349468">
    <property type="component" value="Unassembled WGS sequence"/>
</dbReference>
<dbReference type="EMBL" id="CABVIK010000005">
    <property type="protein sequence ID" value="VVO78982.1"/>
    <property type="molecule type" value="Genomic_DNA"/>
</dbReference>
<name>A0A5E7IT75_PSEFL</name>
<reference evidence="1 2" key="1">
    <citation type="submission" date="2019-09" db="EMBL/GenBank/DDBJ databases">
        <authorList>
            <person name="Chandra G."/>
            <person name="Truman W A."/>
        </authorList>
    </citation>
    <scope>NUCLEOTIDE SEQUENCE [LARGE SCALE GENOMIC DNA]</scope>
    <source>
        <strain evidence="1">PS870</strain>
    </source>
</reference>
<sequence>MADFMARVELLKANWEDYSDLHEDMEALGLKRTVVFSDGSIRKLPIGTYFGTSSISIADLREKIRNIATPLSAPGGPWIFLSQSETWSAWLPVD</sequence>
<evidence type="ECO:0000313" key="2">
    <source>
        <dbReference type="Proteomes" id="UP000349468"/>
    </source>
</evidence>
<dbReference type="AlphaFoldDB" id="A0A5E7IT75"/>
<protein>
    <submittedName>
        <fullName evidence="1">Uncharacterized protein</fullName>
    </submittedName>
</protein>
<gene>
    <name evidence="1" type="ORF">PS870_01689</name>
</gene>
<proteinExistence type="predicted"/>
<organism evidence="1 2">
    <name type="scientific">Pseudomonas fluorescens</name>
    <dbReference type="NCBI Taxonomy" id="294"/>
    <lineage>
        <taxon>Bacteria</taxon>
        <taxon>Pseudomonadati</taxon>
        <taxon>Pseudomonadota</taxon>
        <taxon>Gammaproteobacteria</taxon>
        <taxon>Pseudomonadales</taxon>
        <taxon>Pseudomonadaceae</taxon>
        <taxon>Pseudomonas</taxon>
    </lineage>
</organism>
<evidence type="ECO:0000313" key="1">
    <source>
        <dbReference type="EMBL" id="VVO78982.1"/>
    </source>
</evidence>
<dbReference type="RefSeq" id="WP_154912029.1">
    <property type="nucleotide sequence ID" value="NZ_CABVIK010000005.1"/>
</dbReference>